<protein>
    <submittedName>
        <fullName evidence="2">Uncharacterized protein</fullName>
    </submittedName>
</protein>
<evidence type="ECO:0000256" key="1">
    <source>
        <dbReference type="SAM" id="MobiDB-lite"/>
    </source>
</evidence>
<feature type="region of interest" description="Disordered" evidence="1">
    <location>
        <begin position="121"/>
        <end position="147"/>
    </location>
</feature>
<dbReference type="Proteomes" id="UP000729357">
    <property type="component" value="Unassembled WGS sequence"/>
</dbReference>
<evidence type="ECO:0000313" key="3">
    <source>
        <dbReference type="Proteomes" id="UP000729357"/>
    </source>
</evidence>
<reference evidence="2" key="1">
    <citation type="journal article" date="2021" name="J Fungi (Basel)">
        <title>Virulence traits and population genomics of the black yeast Aureobasidium melanogenum.</title>
        <authorList>
            <person name="Cernosa A."/>
            <person name="Sun X."/>
            <person name="Gostincar C."/>
            <person name="Fang C."/>
            <person name="Gunde-Cimerman N."/>
            <person name="Song Z."/>
        </authorList>
    </citation>
    <scope>NUCLEOTIDE SEQUENCE</scope>
    <source>
        <strain evidence="2">EXF-9298</strain>
    </source>
</reference>
<comment type="caution">
    <text evidence="2">The sequence shown here is derived from an EMBL/GenBank/DDBJ whole genome shotgun (WGS) entry which is preliminary data.</text>
</comment>
<accession>A0A9P8FQU9</accession>
<feature type="region of interest" description="Disordered" evidence="1">
    <location>
        <begin position="28"/>
        <end position="57"/>
    </location>
</feature>
<sequence length="217" mass="24561">MDSYSDSYSYSYTYSYSDFILFPEQGLDTSGVRRDQTREEVEANEQTLGDSPPQHGNLELLFNDAEQSGSIHDGIDGKCPATSLFACDPAEEDENPLKEKYAQEEFPLSAIKPLLTVAAAEHESNATAPKSPPRSITHEENRDTPLTPEQIDQLLILWGTPELIEHHHRSRLIRDLEREDRAADHTSKEEKEVYIYEWLDKLPICYTPSQSSCGNAQ</sequence>
<dbReference type="AlphaFoldDB" id="A0A9P8FQU9"/>
<dbReference type="EMBL" id="JAHFXS010001268">
    <property type="protein sequence ID" value="KAG9978533.1"/>
    <property type="molecule type" value="Genomic_DNA"/>
</dbReference>
<gene>
    <name evidence="2" type="ORF">KCU98_g9357</name>
</gene>
<evidence type="ECO:0000313" key="2">
    <source>
        <dbReference type="EMBL" id="KAG9978533.1"/>
    </source>
</evidence>
<organism evidence="2 3">
    <name type="scientific">Aureobasidium melanogenum</name>
    <name type="common">Aureobasidium pullulans var. melanogenum</name>
    <dbReference type="NCBI Taxonomy" id="46634"/>
    <lineage>
        <taxon>Eukaryota</taxon>
        <taxon>Fungi</taxon>
        <taxon>Dikarya</taxon>
        <taxon>Ascomycota</taxon>
        <taxon>Pezizomycotina</taxon>
        <taxon>Dothideomycetes</taxon>
        <taxon>Dothideomycetidae</taxon>
        <taxon>Dothideales</taxon>
        <taxon>Saccotheciaceae</taxon>
        <taxon>Aureobasidium</taxon>
    </lineage>
</organism>
<proteinExistence type="predicted"/>
<name>A0A9P8FQU9_AURME</name>
<keyword evidence="3" id="KW-1185">Reference proteome</keyword>
<feature type="compositionally biased region" description="Basic and acidic residues" evidence="1">
    <location>
        <begin position="31"/>
        <end position="41"/>
    </location>
</feature>
<feature type="non-terminal residue" evidence="2">
    <location>
        <position position="217"/>
    </location>
</feature>
<reference evidence="2" key="2">
    <citation type="submission" date="2021-08" db="EMBL/GenBank/DDBJ databases">
        <authorList>
            <person name="Gostincar C."/>
            <person name="Sun X."/>
            <person name="Song Z."/>
            <person name="Gunde-Cimerman N."/>
        </authorList>
    </citation>
    <scope>NUCLEOTIDE SEQUENCE</scope>
    <source>
        <strain evidence="2">EXF-9298</strain>
    </source>
</reference>